<comment type="caution">
    <text evidence="1">The sequence shown here is derived from an EMBL/GenBank/DDBJ whole genome shotgun (WGS) entry which is preliminary data.</text>
</comment>
<name>A0ACB0IJ05_TRIPR</name>
<dbReference type="Proteomes" id="UP001177021">
    <property type="component" value="Unassembled WGS sequence"/>
</dbReference>
<reference evidence="1" key="1">
    <citation type="submission" date="2023-10" db="EMBL/GenBank/DDBJ databases">
        <authorList>
            <person name="Rodriguez Cubillos JULIANA M."/>
            <person name="De Vega J."/>
        </authorList>
    </citation>
    <scope>NUCLEOTIDE SEQUENCE</scope>
</reference>
<accession>A0ACB0IJ05</accession>
<evidence type="ECO:0000313" key="2">
    <source>
        <dbReference type="Proteomes" id="UP001177021"/>
    </source>
</evidence>
<organism evidence="1 2">
    <name type="scientific">Trifolium pratense</name>
    <name type="common">Red clover</name>
    <dbReference type="NCBI Taxonomy" id="57577"/>
    <lineage>
        <taxon>Eukaryota</taxon>
        <taxon>Viridiplantae</taxon>
        <taxon>Streptophyta</taxon>
        <taxon>Embryophyta</taxon>
        <taxon>Tracheophyta</taxon>
        <taxon>Spermatophyta</taxon>
        <taxon>Magnoliopsida</taxon>
        <taxon>eudicotyledons</taxon>
        <taxon>Gunneridae</taxon>
        <taxon>Pentapetalae</taxon>
        <taxon>rosids</taxon>
        <taxon>fabids</taxon>
        <taxon>Fabales</taxon>
        <taxon>Fabaceae</taxon>
        <taxon>Papilionoideae</taxon>
        <taxon>50 kb inversion clade</taxon>
        <taxon>NPAAA clade</taxon>
        <taxon>Hologalegina</taxon>
        <taxon>IRL clade</taxon>
        <taxon>Trifolieae</taxon>
        <taxon>Trifolium</taxon>
    </lineage>
</organism>
<protein>
    <submittedName>
        <fullName evidence="1">Uncharacterized protein</fullName>
    </submittedName>
</protein>
<keyword evidence="2" id="KW-1185">Reference proteome</keyword>
<dbReference type="EMBL" id="CASHSV030000001">
    <property type="protein sequence ID" value="CAJ2632316.1"/>
    <property type="molecule type" value="Genomic_DNA"/>
</dbReference>
<gene>
    <name evidence="1" type="ORF">MILVUS5_LOCUS3651</name>
</gene>
<sequence length="526" mass="58371">MEKGLVCSAFDDIADLVPGKERVRIKARIVRLWKVPAFLNPNESGSIELVLVDHKGGKIHASVRKQLIHVFETRLEEGRVYEFSDFSVFPQSGSYRTTLHQYKIGFQLKTVVVAAEEDDISQFEIKVTSLAEIVARTDDYEYLVDVIGLMTGISAEREYVRDGKLTKMVVIELTDDTGKCECALFGEYADELTKKMGKSAVNGLSVVVVQFAKVKIFRDKASLQNVHNTTRILINPDIAEVEAFRNSIAVHGIDTDLSLSMIGDRPRPTFEEEFLHMHPKKSIAELKSVYESGIFVVCAEVVRVVNGHDWWYPACKCHKAVVPDSGSYFCSSCDRHVFHVIPRFRVRFEVTDGKDTCVFAIFDSDMSYMMEKSCAFFVAQSKGKIAGPYPNEFDSLAGKKMLFVVDKSANQSIVGEGGSRVRRVCMDSAIIAEFCAGCGYSTPVKGTSPSVDIDSDGLSGDLDGGVDGGSLDFVKELIVTPPTRSEVEDVDSDAPFIAKRNLSKAFDGVAKPRRTIRLKKVKIEKE</sequence>
<proteinExistence type="predicted"/>
<evidence type="ECO:0000313" key="1">
    <source>
        <dbReference type="EMBL" id="CAJ2632316.1"/>
    </source>
</evidence>